<keyword evidence="1" id="KW-1133">Transmembrane helix</keyword>
<protein>
    <submittedName>
        <fullName evidence="2">Uncharacterized protein</fullName>
    </submittedName>
</protein>
<feature type="transmembrane region" description="Helical" evidence="1">
    <location>
        <begin position="207"/>
        <end position="229"/>
    </location>
</feature>
<feature type="transmembrane region" description="Helical" evidence="1">
    <location>
        <begin position="115"/>
        <end position="135"/>
    </location>
</feature>
<dbReference type="PANTHER" id="PTHR12277:SF81">
    <property type="entry name" value="PROTEIN ABHD13"/>
    <property type="match status" value="1"/>
</dbReference>
<evidence type="ECO:0000313" key="3">
    <source>
        <dbReference type="Proteomes" id="UP001165122"/>
    </source>
</evidence>
<sequence length="512" mass="56486">MVVSNPLSQSSLEIALDDPIRNGSSSGDDILVMNDVQSRSIGLDNEDHCCYRPICGGGGARCCPKVCGGFCPPICVILFFVIADLYLMIGLNFLANSSTVSPMYNMTAGWKTNDALLVLLGAGIGSFMLWFRFFVCKDNPTEGMKRENRIEKNRKAGILDENGRGLDDYVMQRSAAPARSEGGEGGGGEDGGGQDCGDSCKSFLKKFIVFVLIYLIFGILCVIIGKIAMYPGMFIKLGSETPPSPMLGEEFTFEGKDNIKLNAYHIKYSKSCMEGCMDLPSSVTKVYPIVMLGGNGGSGWFNVEQARDFVKRKIDEDVGETIGFDVFSFSYRCYEPNEDFSFLLVDEATITEDALKFFEYVKMIDDYFGTRPILLAHSIGTGPASYCGMMLKEEDVACLGLGMPFASGTQLGMELSFYAPNLFFWAIDRWASSARISSMDERIPFLALSAGQDELIAPHHQEEMYEKSISREKLLLYYEEGGHMSVGGAINNVDGEAYDDWFGHCLSRVYIY</sequence>
<name>A0A9W7F595_9STRA</name>
<dbReference type="OrthoDB" id="10385367at2759"/>
<evidence type="ECO:0000313" key="2">
    <source>
        <dbReference type="EMBL" id="GMI01354.1"/>
    </source>
</evidence>
<feature type="transmembrane region" description="Helical" evidence="1">
    <location>
        <begin position="74"/>
        <end position="95"/>
    </location>
</feature>
<dbReference type="SUPFAM" id="SSF53474">
    <property type="entry name" value="alpha/beta-Hydrolases"/>
    <property type="match status" value="1"/>
</dbReference>
<dbReference type="Gene3D" id="3.40.50.1820">
    <property type="entry name" value="alpha/beta hydrolase"/>
    <property type="match status" value="1"/>
</dbReference>
<dbReference type="EMBL" id="BRXW01000033">
    <property type="protein sequence ID" value="GMI01354.1"/>
    <property type="molecule type" value="Genomic_DNA"/>
</dbReference>
<reference evidence="3" key="1">
    <citation type="journal article" date="2023" name="Commun. Biol.">
        <title>Genome analysis of Parmales, the sister group of diatoms, reveals the evolutionary specialization of diatoms from phago-mixotrophs to photoautotrophs.</title>
        <authorList>
            <person name="Ban H."/>
            <person name="Sato S."/>
            <person name="Yoshikawa S."/>
            <person name="Yamada K."/>
            <person name="Nakamura Y."/>
            <person name="Ichinomiya M."/>
            <person name="Sato N."/>
            <person name="Blanc-Mathieu R."/>
            <person name="Endo H."/>
            <person name="Kuwata A."/>
            <person name="Ogata H."/>
        </authorList>
    </citation>
    <scope>NUCLEOTIDE SEQUENCE [LARGE SCALE GENOMIC DNA]</scope>
    <source>
        <strain evidence="3">NIES 3700</strain>
    </source>
</reference>
<organism evidence="2 3">
    <name type="scientific">Triparma laevis f. longispina</name>
    <dbReference type="NCBI Taxonomy" id="1714387"/>
    <lineage>
        <taxon>Eukaryota</taxon>
        <taxon>Sar</taxon>
        <taxon>Stramenopiles</taxon>
        <taxon>Ochrophyta</taxon>
        <taxon>Bolidophyceae</taxon>
        <taxon>Parmales</taxon>
        <taxon>Triparmaceae</taxon>
        <taxon>Triparma</taxon>
    </lineage>
</organism>
<dbReference type="PANTHER" id="PTHR12277">
    <property type="entry name" value="ALPHA/BETA HYDROLASE DOMAIN-CONTAINING PROTEIN"/>
    <property type="match status" value="1"/>
</dbReference>
<dbReference type="Proteomes" id="UP001165122">
    <property type="component" value="Unassembled WGS sequence"/>
</dbReference>
<dbReference type="InterPro" id="IPR029058">
    <property type="entry name" value="AB_hydrolase_fold"/>
</dbReference>
<accession>A0A9W7F595</accession>
<comment type="caution">
    <text evidence="2">The sequence shown here is derived from an EMBL/GenBank/DDBJ whole genome shotgun (WGS) entry which is preliminary data.</text>
</comment>
<keyword evidence="1" id="KW-0812">Transmembrane</keyword>
<keyword evidence="3" id="KW-1185">Reference proteome</keyword>
<proteinExistence type="predicted"/>
<keyword evidence="1" id="KW-0472">Membrane</keyword>
<gene>
    <name evidence="2" type="ORF">TrLO_g1135</name>
</gene>
<dbReference type="AlphaFoldDB" id="A0A9W7F595"/>
<evidence type="ECO:0000256" key="1">
    <source>
        <dbReference type="SAM" id="Phobius"/>
    </source>
</evidence>